<dbReference type="GO" id="GO:0016627">
    <property type="term" value="F:oxidoreductase activity, acting on the CH-CH group of donors"/>
    <property type="evidence" value="ECO:0007669"/>
    <property type="project" value="InterPro"/>
</dbReference>
<feature type="domain" description="Acyl-CoA dehydrogenase/oxidase N-terminal" evidence="13">
    <location>
        <begin position="78"/>
        <end position="155"/>
    </location>
</feature>
<dbReference type="GO" id="GO:0050660">
    <property type="term" value="F:flavin adenine dinucleotide binding"/>
    <property type="evidence" value="ECO:0007669"/>
    <property type="project" value="InterPro"/>
</dbReference>
<dbReference type="Pfam" id="PF02771">
    <property type="entry name" value="Acyl-CoA_dh_N"/>
    <property type="match status" value="1"/>
</dbReference>
<evidence type="ECO:0000256" key="2">
    <source>
        <dbReference type="ARBA" id="ARBA00009347"/>
    </source>
</evidence>
<dbReference type="InterPro" id="IPR025878">
    <property type="entry name" value="Acyl-CoA_dh-like_C_dom"/>
</dbReference>
<dbReference type="Gene3D" id="2.40.110.10">
    <property type="entry name" value="Butyryl-CoA Dehydrogenase, subunit A, domain 2"/>
    <property type="match status" value="1"/>
</dbReference>
<keyword evidence="4 10" id="KW-0274">FAD</keyword>
<dbReference type="SUPFAM" id="SSF56645">
    <property type="entry name" value="Acyl-CoA dehydrogenase NM domain-like"/>
    <property type="match status" value="1"/>
</dbReference>
<comment type="catalytic activity">
    <reaction evidence="6">
        <text>3-(methylsulfanyl)propanoyl-CoA + oxidized [electron-transfer flavoprotein] + H(+) = 3-(methylsulfanyl)acryloyl-CoA + reduced [electron-transfer flavoprotein]</text>
        <dbReference type="Rhea" id="RHEA:52612"/>
        <dbReference type="Rhea" id="RHEA-COMP:10685"/>
        <dbReference type="Rhea" id="RHEA-COMP:10686"/>
        <dbReference type="ChEBI" id="CHEBI:15378"/>
        <dbReference type="ChEBI" id="CHEBI:57692"/>
        <dbReference type="ChEBI" id="CHEBI:58307"/>
        <dbReference type="ChEBI" id="CHEBI:82815"/>
        <dbReference type="ChEBI" id="CHEBI:84994"/>
        <dbReference type="EC" id="1.3.99.41"/>
    </reaction>
    <physiologicalReaction direction="left-to-right" evidence="6">
        <dbReference type="Rhea" id="RHEA:52613"/>
    </physiologicalReaction>
</comment>
<dbReference type="PANTHER" id="PTHR42803">
    <property type="entry name" value="ACYL-COA DEHYDROGENASE"/>
    <property type="match status" value="1"/>
</dbReference>
<comment type="cofactor">
    <cofactor evidence="1 10">
        <name>FAD</name>
        <dbReference type="ChEBI" id="CHEBI:57692"/>
    </cofactor>
</comment>
<evidence type="ECO:0000256" key="6">
    <source>
        <dbReference type="ARBA" id="ARBA00051388"/>
    </source>
</evidence>
<dbReference type="PANTHER" id="PTHR42803:SF1">
    <property type="entry name" value="BROAD-SPECIFICITY LINEAR ACYL-COA DEHYDROGENASE FADE5"/>
    <property type="match status" value="1"/>
</dbReference>
<dbReference type="InterPro" id="IPR009075">
    <property type="entry name" value="AcylCo_DH/oxidase_C"/>
</dbReference>
<dbReference type="Pfam" id="PF00441">
    <property type="entry name" value="Acyl-CoA_dh_1"/>
    <property type="match status" value="1"/>
</dbReference>
<evidence type="ECO:0000256" key="4">
    <source>
        <dbReference type="ARBA" id="ARBA00022827"/>
    </source>
</evidence>
<dbReference type="InterPro" id="IPR036250">
    <property type="entry name" value="AcylCo_DH-like_C"/>
</dbReference>
<feature type="domain" description="Acyl-CoA dehydrogenase/oxidase C-terminal" evidence="11">
    <location>
        <begin position="283"/>
        <end position="448"/>
    </location>
</feature>
<dbReference type="FunFam" id="2.40.110.10:FF:000031">
    <property type="entry name" value="Acyl-CoA dehydrogenase, putative"/>
    <property type="match status" value="1"/>
</dbReference>
<name>A0A501XDL5_9SPHN</name>
<dbReference type="InterPro" id="IPR009100">
    <property type="entry name" value="AcylCoA_DH/oxidase_NM_dom_sf"/>
</dbReference>
<dbReference type="Proteomes" id="UP000319897">
    <property type="component" value="Unassembled WGS sequence"/>
</dbReference>
<sequence>MSYTPPLAEQRFVLETIARIDELQALPGFEAATPDLVEAVLTEAGKLAADLFAPLNVVGDKIGSKAVDGVVTTPPGFKEAYNAYAEGGWIGLGAHPEHGGQGLPFVLASAVQEQITSANMAFSLCPMLTLGAIEALQAHASPEQQALYLAPLIEGRWTGTMNLTEPQAGSDVGALRATATPAADGTWRVKGQKIFITWGEHDLTENIVHLVLARTPDAPAGTKGISLFIVPKFLVNADGSLGARNDARVVSTEHKLGIHGSPTCTMAFGDNDDCVGYLVGAENAGMRAMFTMMNHARINVGLEGVAIAERAYQQALTFAGERVQSAKFGGAREPVRIIEHADVRRMLMTVRAFTQAARAIAYLNAAAVDRAHAEADAAKKAEAQGLADLLTPVTKAFSTDIGVEMSSLALQVFGGMGFIEETGAAQHYRDSRIAPIYEGTNGIQALDLVGRKLPMDGGRHWRSLLQRERSFVGGLPKTGELGQMVPYLEDAIEALQTASVWISGNEGDKLADTAAGATPYLRMFGLTIGASLLARQAAEAARRLDVGEGDPAFLKAKIATARFFAEQLLPAAPALLGPITRGADLLYAIPEDALPG</sequence>
<evidence type="ECO:0000259" key="13">
    <source>
        <dbReference type="Pfam" id="PF02771"/>
    </source>
</evidence>
<dbReference type="InterPro" id="IPR046373">
    <property type="entry name" value="Acyl-CoA_Oxase/DH_mid-dom_sf"/>
</dbReference>
<protein>
    <recommendedName>
        <fullName evidence="9">3-methylmercaptopropionyl-CoA dehydrogenase</fullName>
        <ecNumber evidence="8">1.3.99.41</ecNumber>
    </recommendedName>
</protein>
<dbReference type="InterPro" id="IPR037069">
    <property type="entry name" value="AcylCoA_DH/ox_N_sf"/>
</dbReference>
<dbReference type="EC" id="1.3.99.41" evidence="8"/>
<comment type="caution">
    <text evidence="15">The sequence shown here is derived from an EMBL/GenBank/DDBJ whole genome shotgun (WGS) entry which is preliminary data.</text>
</comment>
<evidence type="ECO:0000259" key="11">
    <source>
        <dbReference type="Pfam" id="PF00441"/>
    </source>
</evidence>
<keyword evidence="3 10" id="KW-0285">Flavoprotein</keyword>
<evidence type="ECO:0000256" key="1">
    <source>
        <dbReference type="ARBA" id="ARBA00001974"/>
    </source>
</evidence>
<evidence type="ECO:0000256" key="10">
    <source>
        <dbReference type="RuleBase" id="RU362125"/>
    </source>
</evidence>
<dbReference type="OrthoDB" id="9807883at2"/>
<dbReference type="SUPFAM" id="SSF47203">
    <property type="entry name" value="Acyl-CoA dehydrogenase C-terminal domain-like"/>
    <property type="match status" value="1"/>
</dbReference>
<reference evidence="15 16" key="1">
    <citation type="submission" date="2019-06" db="EMBL/GenBank/DDBJ databases">
        <authorList>
            <person name="Lee I."/>
            <person name="Jang G.I."/>
            <person name="Hwang C.Y."/>
        </authorList>
    </citation>
    <scope>NUCLEOTIDE SEQUENCE [LARGE SCALE GENOMIC DNA]</scope>
    <source>
        <strain evidence="15 16">PAMC 28131</strain>
    </source>
</reference>
<feature type="domain" description="Acyl-CoA oxidase/dehydrogenase middle" evidence="12">
    <location>
        <begin position="161"/>
        <end position="269"/>
    </location>
</feature>
<evidence type="ECO:0000256" key="8">
    <source>
        <dbReference type="ARBA" id="ARBA00066694"/>
    </source>
</evidence>
<dbReference type="InterPro" id="IPR052166">
    <property type="entry name" value="Diverse_Acyl-CoA_DH"/>
</dbReference>
<evidence type="ECO:0000256" key="5">
    <source>
        <dbReference type="ARBA" id="ARBA00023002"/>
    </source>
</evidence>
<gene>
    <name evidence="15" type="ORF">FJQ54_16875</name>
</gene>
<evidence type="ECO:0000256" key="3">
    <source>
        <dbReference type="ARBA" id="ARBA00022630"/>
    </source>
</evidence>
<dbReference type="Pfam" id="PF12806">
    <property type="entry name" value="Acyl-CoA_dh_C"/>
    <property type="match status" value="1"/>
</dbReference>
<comment type="similarity">
    <text evidence="2 10">Belongs to the acyl-CoA dehydrogenase family.</text>
</comment>
<proteinExistence type="inferred from homology"/>
<organism evidence="15 16">
    <name type="scientific">Sandaracinobacter neustonicus</name>
    <dbReference type="NCBI Taxonomy" id="1715348"/>
    <lineage>
        <taxon>Bacteria</taxon>
        <taxon>Pseudomonadati</taxon>
        <taxon>Pseudomonadota</taxon>
        <taxon>Alphaproteobacteria</taxon>
        <taxon>Sphingomonadales</taxon>
        <taxon>Sphingosinicellaceae</taxon>
        <taxon>Sandaracinobacter</taxon>
    </lineage>
</organism>
<dbReference type="AlphaFoldDB" id="A0A501XDL5"/>
<dbReference type="Gene3D" id="1.10.540.10">
    <property type="entry name" value="Acyl-CoA dehydrogenase/oxidase, N-terminal domain"/>
    <property type="match status" value="1"/>
</dbReference>
<evidence type="ECO:0000313" key="15">
    <source>
        <dbReference type="EMBL" id="TPE58718.1"/>
    </source>
</evidence>
<evidence type="ECO:0000256" key="7">
    <source>
        <dbReference type="ARBA" id="ARBA00058683"/>
    </source>
</evidence>
<dbReference type="RefSeq" id="WP_140929570.1">
    <property type="nucleotide sequence ID" value="NZ_VFSU01000034.1"/>
</dbReference>
<accession>A0A501XDL5</accession>
<evidence type="ECO:0000313" key="16">
    <source>
        <dbReference type="Proteomes" id="UP000319897"/>
    </source>
</evidence>
<keyword evidence="16" id="KW-1185">Reference proteome</keyword>
<dbReference type="InterPro" id="IPR006091">
    <property type="entry name" value="Acyl-CoA_Oxase/DH_mid-dom"/>
</dbReference>
<dbReference type="Pfam" id="PF02770">
    <property type="entry name" value="Acyl-CoA_dh_M"/>
    <property type="match status" value="1"/>
</dbReference>
<feature type="domain" description="Acetyl-CoA dehydrogenase-like C-terminal" evidence="14">
    <location>
        <begin position="480"/>
        <end position="589"/>
    </location>
</feature>
<dbReference type="InterPro" id="IPR013786">
    <property type="entry name" value="AcylCoA_DH/ox_N"/>
</dbReference>
<dbReference type="Gene3D" id="1.20.140.10">
    <property type="entry name" value="Butyryl-CoA Dehydrogenase, subunit A, domain 3"/>
    <property type="match status" value="1"/>
</dbReference>
<evidence type="ECO:0000259" key="14">
    <source>
        <dbReference type="Pfam" id="PF12806"/>
    </source>
</evidence>
<keyword evidence="5 10" id="KW-0560">Oxidoreductase</keyword>
<dbReference type="EMBL" id="VFSU01000034">
    <property type="protein sequence ID" value="TPE58718.1"/>
    <property type="molecule type" value="Genomic_DNA"/>
</dbReference>
<evidence type="ECO:0000256" key="9">
    <source>
        <dbReference type="ARBA" id="ARBA00069043"/>
    </source>
</evidence>
<evidence type="ECO:0000259" key="12">
    <source>
        <dbReference type="Pfam" id="PF02770"/>
    </source>
</evidence>
<comment type="function">
    <text evidence="7">Involved in the assimilation of dimethylsulphoniopropionate (DMSP), an important compound in the fixation of carbon in marine phytoplankton, by mediating the conversion of 3-(methylthio)propanoyl-CoA (MMPA-CoA) to 3-(methylthio)acryloyl-CoA (MTA-CoA).</text>
</comment>